<name>A0A267DNP4_9PLAT</name>
<feature type="signal peptide" evidence="1">
    <location>
        <begin position="1"/>
        <end position="23"/>
    </location>
</feature>
<organism evidence="2 4">
    <name type="scientific">Macrostomum lignano</name>
    <dbReference type="NCBI Taxonomy" id="282301"/>
    <lineage>
        <taxon>Eukaryota</taxon>
        <taxon>Metazoa</taxon>
        <taxon>Spiralia</taxon>
        <taxon>Lophotrochozoa</taxon>
        <taxon>Platyhelminthes</taxon>
        <taxon>Rhabditophora</taxon>
        <taxon>Macrostomorpha</taxon>
        <taxon>Macrostomida</taxon>
        <taxon>Macrostomidae</taxon>
        <taxon>Macrostomum</taxon>
    </lineage>
</organism>
<gene>
    <name evidence="2" type="ORF">BOX15_Mlig012771g1</name>
    <name evidence="3" type="ORF">BOX15_Mlig013932g1</name>
</gene>
<protein>
    <recommendedName>
        <fullName evidence="5">Apple domain-containing protein</fullName>
    </recommendedName>
</protein>
<evidence type="ECO:0000256" key="1">
    <source>
        <dbReference type="SAM" id="SignalP"/>
    </source>
</evidence>
<dbReference type="Proteomes" id="UP000215902">
    <property type="component" value="Unassembled WGS sequence"/>
</dbReference>
<dbReference type="AlphaFoldDB" id="A0A267DNP4"/>
<keyword evidence="1" id="KW-0732">Signal</keyword>
<evidence type="ECO:0000313" key="4">
    <source>
        <dbReference type="Proteomes" id="UP000215902"/>
    </source>
</evidence>
<accession>A0A267DNP4</accession>
<evidence type="ECO:0000313" key="2">
    <source>
        <dbReference type="EMBL" id="PAA50913.1"/>
    </source>
</evidence>
<dbReference type="SUPFAM" id="SSF49899">
    <property type="entry name" value="Concanavalin A-like lectins/glucanases"/>
    <property type="match status" value="1"/>
</dbReference>
<reference evidence="2 4" key="1">
    <citation type="submission" date="2017-06" db="EMBL/GenBank/DDBJ databases">
        <title>A platform for efficient transgenesis in Macrostomum lignano, a flatworm model organism for stem cell research.</title>
        <authorList>
            <person name="Berezikov E."/>
        </authorList>
    </citation>
    <scope>NUCLEOTIDE SEQUENCE [LARGE SCALE GENOMIC DNA]</scope>
    <source>
        <strain evidence="2">DV1</strain>
        <tissue evidence="2">Whole organism</tissue>
    </source>
</reference>
<sequence>MMPSSSNADRLVILILASSAVCAQNSSSSSSSRFDSQPICPSALSDWSVLDVPVSGVTRPNSCIVECAVRPNCSAVHYNKTAASCWTASGWQWQDRWGRSATPSADCLTFTKRPSPAQQLPATLQASLTLWYSFRYSLDNLAGNGTVQQAVAGLRFGAVRNASGLVLNPSTESHANVSIPGGGNLESLFSSGKFSVYIKVDRRPRGQEVSYLQTSESSGKAVTFMSEAADGKFTVGCRLYAQRSQTTTQAVLKTPIAAGWVSVGFSYDGSAFRVFNNATMYATSNDGNLPAVSASTETRIGGKYGDSTATLDGRVLCFGLANRQLSLSEFETLEAACD</sequence>
<keyword evidence="4" id="KW-1185">Reference proteome</keyword>
<dbReference type="InterPro" id="IPR013320">
    <property type="entry name" value="ConA-like_dom_sf"/>
</dbReference>
<dbReference type="Gene3D" id="2.60.120.200">
    <property type="match status" value="1"/>
</dbReference>
<proteinExistence type="predicted"/>
<evidence type="ECO:0008006" key="5">
    <source>
        <dbReference type="Google" id="ProtNLM"/>
    </source>
</evidence>
<dbReference type="EMBL" id="NIVC01003538">
    <property type="protein sequence ID" value="PAA50913.1"/>
    <property type="molecule type" value="Genomic_DNA"/>
</dbReference>
<dbReference type="EMBL" id="NIVC01000193">
    <property type="protein sequence ID" value="PAA88388.1"/>
    <property type="molecule type" value="Genomic_DNA"/>
</dbReference>
<evidence type="ECO:0000313" key="3">
    <source>
        <dbReference type="EMBL" id="PAA88388.1"/>
    </source>
</evidence>
<comment type="caution">
    <text evidence="2">The sequence shown here is derived from an EMBL/GenBank/DDBJ whole genome shotgun (WGS) entry which is preliminary data.</text>
</comment>
<feature type="chain" id="PRO_5011915939" description="Apple domain-containing protein" evidence="1">
    <location>
        <begin position="24"/>
        <end position="338"/>
    </location>
</feature>